<dbReference type="OrthoDB" id="9862281at2"/>
<dbReference type="EMBL" id="FOOE01000035">
    <property type="protein sequence ID" value="SFG22679.1"/>
    <property type="molecule type" value="Genomic_DNA"/>
</dbReference>
<reference evidence="1 2" key="1">
    <citation type="submission" date="2016-10" db="EMBL/GenBank/DDBJ databases">
        <authorList>
            <person name="de Groot N.N."/>
        </authorList>
    </citation>
    <scope>NUCLEOTIDE SEQUENCE [LARGE SCALE GENOMIC DNA]</scope>
    <source>
        <strain evidence="1 2">NLAE-zl-G419</strain>
    </source>
</reference>
<dbReference type="RefSeq" id="WP_074846627.1">
    <property type="nucleotide sequence ID" value="NZ_FOOE01000035.1"/>
</dbReference>
<evidence type="ECO:0000313" key="2">
    <source>
        <dbReference type="Proteomes" id="UP000182135"/>
    </source>
</evidence>
<sequence length="96" mass="11546">MDNNEFYEKNYIRVFFADERGNSIFMNEFCKVNKNEEDLKKELFIQEDLNYKEDIAKINLYNTCEYISLSDKDFKVTKRVFSPGRPSMLTLYLEEA</sequence>
<dbReference type="STRING" id="1529.SAMN04487885_13527"/>
<accession>A0A1I2Q5N2</accession>
<evidence type="ECO:0000313" key="1">
    <source>
        <dbReference type="EMBL" id="SFG22679.1"/>
    </source>
</evidence>
<dbReference type="Proteomes" id="UP000182135">
    <property type="component" value="Unassembled WGS sequence"/>
</dbReference>
<dbReference type="AlphaFoldDB" id="A0A1I2Q5N2"/>
<organism evidence="1 2">
    <name type="scientific">Clostridium cadaveris</name>
    <dbReference type="NCBI Taxonomy" id="1529"/>
    <lineage>
        <taxon>Bacteria</taxon>
        <taxon>Bacillati</taxon>
        <taxon>Bacillota</taxon>
        <taxon>Clostridia</taxon>
        <taxon>Eubacteriales</taxon>
        <taxon>Clostridiaceae</taxon>
        <taxon>Clostridium</taxon>
    </lineage>
</organism>
<keyword evidence="2" id="KW-1185">Reference proteome</keyword>
<name>A0A1I2Q5N2_9CLOT</name>
<proteinExistence type="predicted"/>
<protein>
    <submittedName>
        <fullName evidence="1">Uncharacterized protein</fullName>
    </submittedName>
</protein>
<gene>
    <name evidence="1" type="ORF">SAMN04487885_13527</name>
</gene>